<evidence type="ECO:0000256" key="2">
    <source>
        <dbReference type="ARBA" id="ARBA00023002"/>
    </source>
</evidence>
<dbReference type="PANTHER" id="PTHR24320">
    <property type="entry name" value="RETINOL DEHYDROGENASE"/>
    <property type="match status" value="1"/>
</dbReference>
<dbReference type="InterPro" id="IPR036291">
    <property type="entry name" value="NAD(P)-bd_dom_sf"/>
</dbReference>
<dbReference type="SUPFAM" id="SSF51735">
    <property type="entry name" value="NAD(P)-binding Rossmann-fold domains"/>
    <property type="match status" value="1"/>
</dbReference>
<dbReference type="Gene3D" id="3.40.50.720">
    <property type="entry name" value="NAD(P)-binding Rossmann-like Domain"/>
    <property type="match status" value="1"/>
</dbReference>
<reference evidence="3" key="1">
    <citation type="submission" date="2022-02" db="EMBL/GenBank/DDBJ databases">
        <authorList>
            <person name="Lee M."/>
            <person name="Kim S.-J."/>
            <person name="Jung M.-Y."/>
        </authorList>
    </citation>
    <scope>NUCLEOTIDE SEQUENCE</scope>
    <source>
        <strain evidence="3">JHP9</strain>
    </source>
</reference>
<comment type="caution">
    <text evidence="3">The sequence shown here is derived from an EMBL/GenBank/DDBJ whole genome shotgun (WGS) entry which is preliminary data.</text>
</comment>
<gene>
    <name evidence="3" type="ORF">Bequi_02215</name>
</gene>
<accession>A0ABT0QZS5</accession>
<dbReference type="InterPro" id="IPR002347">
    <property type="entry name" value="SDR_fam"/>
</dbReference>
<organism evidence="3 4">
    <name type="scientific">Brachybacterium equifaecis</name>
    <dbReference type="NCBI Taxonomy" id="2910770"/>
    <lineage>
        <taxon>Bacteria</taxon>
        <taxon>Bacillati</taxon>
        <taxon>Actinomycetota</taxon>
        <taxon>Actinomycetes</taxon>
        <taxon>Micrococcales</taxon>
        <taxon>Dermabacteraceae</taxon>
        <taxon>Brachybacterium</taxon>
    </lineage>
</organism>
<keyword evidence="4" id="KW-1185">Reference proteome</keyword>
<dbReference type="Pfam" id="PF00106">
    <property type="entry name" value="adh_short"/>
    <property type="match status" value="1"/>
</dbReference>
<keyword evidence="2" id="KW-0560">Oxidoreductase</keyword>
<comment type="similarity">
    <text evidence="1">Belongs to the short-chain dehydrogenases/reductases (SDR) family.</text>
</comment>
<dbReference type="EMBL" id="JAKNCJ010000001">
    <property type="protein sequence ID" value="MCL6422215.1"/>
    <property type="molecule type" value="Genomic_DNA"/>
</dbReference>
<dbReference type="PANTHER" id="PTHR24320:SF148">
    <property type="entry name" value="NAD(P)-BINDING ROSSMANN-FOLD SUPERFAMILY PROTEIN"/>
    <property type="match status" value="1"/>
</dbReference>
<evidence type="ECO:0000313" key="3">
    <source>
        <dbReference type="EMBL" id="MCL6422215.1"/>
    </source>
</evidence>
<proteinExistence type="inferred from homology"/>
<sequence>MSAMGWEHLHAPELTGRTVVMTGASDGLGREAALQLARWGADLVLPVRSRAKGERVRARIERETGRAGAVRLVDMDLSDLSAVRAGAETIRGILGRGGIDLLIHVAGAVSRSRTESADGFELMTAVNALAPFLLTELIRDMVRDRIVVVASDAHRWGRIDLPDPHYRQRRWTMPAAYGRSKLLTMLWGLDLAEQLRPAVEGGEGPDLQLVHPGWVLTNLQNASGSERADRAITALSRPLAMTAEEGAQSVLFAAAQPLPHGSYIGPDGVKALRGRPTLLRRSDAALDARAAREATAWMRREVGLDRMGGGMG</sequence>
<evidence type="ECO:0000313" key="4">
    <source>
        <dbReference type="Proteomes" id="UP001203761"/>
    </source>
</evidence>
<dbReference type="RefSeq" id="WP_249736369.1">
    <property type="nucleotide sequence ID" value="NZ_JAKNCJ010000001.1"/>
</dbReference>
<evidence type="ECO:0000256" key="1">
    <source>
        <dbReference type="ARBA" id="ARBA00006484"/>
    </source>
</evidence>
<dbReference type="Proteomes" id="UP001203761">
    <property type="component" value="Unassembled WGS sequence"/>
</dbReference>
<name>A0ABT0QZS5_9MICO</name>
<protein>
    <submittedName>
        <fullName evidence="3">SDR family NAD(P)-dependent oxidoreductase</fullName>
    </submittedName>
</protein>
<dbReference type="PRINTS" id="PR00081">
    <property type="entry name" value="GDHRDH"/>
</dbReference>